<evidence type="ECO:0000259" key="3">
    <source>
        <dbReference type="Pfam" id="PF22725"/>
    </source>
</evidence>
<dbReference type="SUPFAM" id="SSF55347">
    <property type="entry name" value="Glyceraldehyde-3-phosphate dehydrogenase-like, C-terminal domain"/>
    <property type="match status" value="1"/>
</dbReference>
<reference evidence="4 5" key="1">
    <citation type="journal article" date="2015" name="Front. Microbiol.">
        <title>Genome sequence of the plant growth promoting endophytic yeast Rhodotorula graminis WP1.</title>
        <authorList>
            <person name="Firrincieli A."/>
            <person name="Otillar R."/>
            <person name="Salamov A."/>
            <person name="Schmutz J."/>
            <person name="Khan Z."/>
            <person name="Redman R.S."/>
            <person name="Fleck N.D."/>
            <person name="Lindquist E."/>
            <person name="Grigoriev I.V."/>
            <person name="Doty S.L."/>
        </authorList>
    </citation>
    <scope>NUCLEOTIDE SEQUENCE [LARGE SCALE GENOMIC DNA]</scope>
    <source>
        <strain evidence="4 5">WP1</strain>
    </source>
</reference>
<dbReference type="OMA" id="KPCFEYA"/>
<dbReference type="PANTHER" id="PTHR42840:SF5">
    <property type="entry name" value="NAD(P)-BINDING ROSSMANN-FOLD SUPERFAMILY PROTEIN"/>
    <property type="match status" value="1"/>
</dbReference>
<dbReference type="Proteomes" id="UP000053890">
    <property type="component" value="Unassembled WGS sequence"/>
</dbReference>
<dbReference type="RefSeq" id="XP_018272737.1">
    <property type="nucleotide sequence ID" value="XM_018413972.1"/>
</dbReference>
<dbReference type="AlphaFoldDB" id="A0A194S7H9"/>
<evidence type="ECO:0000256" key="1">
    <source>
        <dbReference type="ARBA" id="ARBA00010928"/>
    </source>
</evidence>
<gene>
    <name evidence="4" type="ORF">RHOBADRAFT_41895</name>
</gene>
<dbReference type="Pfam" id="PF01408">
    <property type="entry name" value="GFO_IDH_MocA"/>
    <property type="match status" value="1"/>
</dbReference>
<sequence length="266" mass="28759">MDTKRIRVALLGAGGFATDAHLPAIAHNTDTLDLVALYSRSLKSAQQLQQAAARFSSLAPTSSHLDLYSDDHPNKHNLATLLARPDLDAVAVCLPIPHQPAVLLECLRAGKHVLSEKPIAPTVHRALELVAEYERDHAPRGVHWLVAEQFPHAAAWEKARQLVRDAKLGRLVGFDADVFIQPSLKAGATNWRRVPDYQGGVLDGGVHFFAALRHVLSGTPTPTDLVAASAHLGSTLVLSYGTPQPSDAEQYTFRDSDAVLIDPLPP</sequence>
<dbReference type="GeneID" id="28974420"/>
<feature type="non-terminal residue" evidence="4">
    <location>
        <position position="266"/>
    </location>
</feature>
<protein>
    <submittedName>
        <fullName evidence="4">Uncharacterized protein</fullName>
    </submittedName>
</protein>
<accession>A0A194S7H9</accession>
<dbReference type="SUPFAM" id="SSF51735">
    <property type="entry name" value="NAD(P)-binding Rossmann-fold domains"/>
    <property type="match status" value="1"/>
</dbReference>
<keyword evidence="5" id="KW-1185">Reference proteome</keyword>
<dbReference type="Pfam" id="PF22725">
    <property type="entry name" value="GFO_IDH_MocA_C3"/>
    <property type="match status" value="1"/>
</dbReference>
<dbReference type="InterPro" id="IPR055170">
    <property type="entry name" value="GFO_IDH_MocA-like_dom"/>
</dbReference>
<proteinExistence type="inferred from homology"/>
<evidence type="ECO:0000313" key="4">
    <source>
        <dbReference type="EMBL" id="KPV76688.1"/>
    </source>
</evidence>
<dbReference type="GO" id="GO:0000166">
    <property type="term" value="F:nucleotide binding"/>
    <property type="evidence" value="ECO:0007669"/>
    <property type="project" value="InterPro"/>
</dbReference>
<dbReference type="GO" id="GO:0006740">
    <property type="term" value="P:NADPH regeneration"/>
    <property type="evidence" value="ECO:0007669"/>
    <property type="project" value="TreeGrafter"/>
</dbReference>
<name>A0A194S7H9_RHOGW</name>
<organism evidence="4 5">
    <name type="scientific">Rhodotorula graminis (strain WP1)</name>
    <dbReference type="NCBI Taxonomy" id="578459"/>
    <lineage>
        <taxon>Eukaryota</taxon>
        <taxon>Fungi</taxon>
        <taxon>Dikarya</taxon>
        <taxon>Basidiomycota</taxon>
        <taxon>Pucciniomycotina</taxon>
        <taxon>Microbotryomycetes</taxon>
        <taxon>Sporidiobolales</taxon>
        <taxon>Sporidiobolaceae</taxon>
        <taxon>Rhodotorula</taxon>
    </lineage>
</organism>
<dbReference type="InterPro" id="IPR000683">
    <property type="entry name" value="Gfo/Idh/MocA-like_OxRdtase_N"/>
</dbReference>
<dbReference type="Gene3D" id="3.30.360.10">
    <property type="entry name" value="Dihydrodipicolinate Reductase, domain 2"/>
    <property type="match status" value="1"/>
</dbReference>
<comment type="similarity">
    <text evidence="1">Belongs to the Gfo/Idh/MocA family.</text>
</comment>
<dbReference type="STRING" id="578459.A0A194S7H9"/>
<feature type="domain" description="Gfo/Idh/MocA-like oxidoreductase N-terminal" evidence="2">
    <location>
        <begin position="6"/>
        <end position="137"/>
    </location>
</feature>
<dbReference type="InterPro" id="IPR036291">
    <property type="entry name" value="NAD(P)-bd_dom_sf"/>
</dbReference>
<dbReference type="GO" id="GO:0016491">
    <property type="term" value="F:oxidoreductase activity"/>
    <property type="evidence" value="ECO:0007669"/>
    <property type="project" value="TreeGrafter"/>
</dbReference>
<dbReference type="OrthoDB" id="64915at2759"/>
<dbReference type="PANTHER" id="PTHR42840">
    <property type="entry name" value="NAD(P)-BINDING ROSSMANN-FOLD SUPERFAMILY PROTEIN-RELATED"/>
    <property type="match status" value="1"/>
</dbReference>
<dbReference type="GO" id="GO:0005737">
    <property type="term" value="C:cytoplasm"/>
    <property type="evidence" value="ECO:0007669"/>
    <property type="project" value="TreeGrafter"/>
</dbReference>
<dbReference type="Gene3D" id="3.40.50.720">
    <property type="entry name" value="NAD(P)-binding Rossmann-like Domain"/>
    <property type="match status" value="1"/>
</dbReference>
<evidence type="ECO:0000259" key="2">
    <source>
        <dbReference type="Pfam" id="PF01408"/>
    </source>
</evidence>
<evidence type="ECO:0000313" key="5">
    <source>
        <dbReference type="Proteomes" id="UP000053890"/>
    </source>
</evidence>
<dbReference type="EMBL" id="KQ474075">
    <property type="protein sequence ID" value="KPV76688.1"/>
    <property type="molecule type" value="Genomic_DNA"/>
</dbReference>
<feature type="domain" description="GFO/IDH/MocA-like oxidoreductase" evidence="3">
    <location>
        <begin position="156"/>
        <end position="222"/>
    </location>
</feature>